<dbReference type="EMBL" id="KN840650">
    <property type="protein sequence ID" value="KIP02834.1"/>
    <property type="molecule type" value="Genomic_DNA"/>
</dbReference>
<gene>
    <name evidence="6" type="ORF">PHLGIDRAFT_20386</name>
</gene>
<sequence length="266" mass="28995">MLVTQLHVLLLVLVLGTLHSVNAAVVEPRRSSARCQPVEASFTSDSDVSQSQFQAVSPPGSYATDDEGLKLYLEKPRGTVHTKDGVNDVVAEGATMNSTFYVQYGKISFEIAAPEVPGVVTAAILVADQRDEIDVEILGGDTTHWQSNVFTASPADQQPLWGVFGEIEGYAKKGTVTQVHRYAIDWNEERIVWSVDGEEMRTLRKSDTSINGTLHYPSHAARIQLGIWDASNPAGTSEWAKGPIDWNSAPAKMSATFKSITVECPY</sequence>
<dbReference type="PANTHER" id="PTHR10963">
    <property type="entry name" value="GLYCOSYL HYDROLASE-RELATED"/>
    <property type="match status" value="1"/>
</dbReference>
<evidence type="ECO:0000256" key="3">
    <source>
        <dbReference type="ARBA" id="ARBA00023295"/>
    </source>
</evidence>
<evidence type="ECO:0000256" key="2">
    <source>
        <dbReference type="ARBA" id="ARBA00022801"/>
    </source>
</evidence>
<evidence type="ECO:0000256" key="4">
    <source>
        <dbReference type="SAM" id="SignalP"/>
    </source>
</evidence>
<name>A0A0C3NE22_PHLG1</name>
<keyword evidence="7" id="KW-1185">Reference proteome</keyword>
<dbReference type="PROSITE" id="PS51762">
    <property type="entry name" value="GH16_2"/>
    <property type="match status" value="1"/>
</dbReference>
<feature type="domain" description="GH16" evidence="5">
    <location>
        <begin position="19"/>
        <end position="255"/>
    </location>
</feature>
<dbReference type="Proteomes" id="UP000053257">
    <property type="component" value="Unassembled WGS sequence"/>
</dbReference>
<dbReference type="GO" id="GO:0031505">
    <property type="term" value="P:fungal-type cell wall organization"/>
    <property type="evidence" value="ECO:0007669"/>
    <property type="project" value="TreeGrafter"/>
</dbReference>
<dbReference type="HOGENOM" id="CLU_090399_0_0_1"/>
<dbReference type="Gene3D" id="2.60.120.200">
    <property type="match status" value="1"/>
</dbReference>
<dbReference type="STRING" id="745531.A0A0C3NE22"/>
<dbReference type="AlphaFoldDB" id="A0A0C3NE22"/>
<protein>
    <submittedName>
        <fullName evidence="6">Glycoside hydrolase family 16 protein</fullName>
    </submittedName>
</protein>
<keyword evidence="2 6" id="KW-0378">Hydrolase</keyword>
<evidence type="ECO:0000256" key="1">
    <source>
        <dbReference type="ARBA" id="ARBA00022729"/>
    </source>
</evidence>
<dbReference type="GO" id="GO:0009277">
    <property type="term" value="C:fungal-type cell wall"/>
    <property type="evidence" value="ECO:0007669"/>
    <property type="project" value="TreeGrafter"/>
</dbReference>
<accession>A0A0C3NE22</accession>
<feature type="chain" id="PRO_5002167390" evidence="4">
    <location>
        <begin position="24"/>
        <end position="266"/>
    </location>
</feature>
<keyword evidence="3" id="KW-0326">Glycosidase</keyword>
<evidence type="ECO:0000259" key="5">
    <source>
        <dbReference type="PROSITE" id="PS51762"/>
    </source>
</evidence>
<dbReference type="PANTHER" id="PTHR10963:SF22">
    <property type="entry name" value="GLYCOSIDASE CRH2-RELATED"/>
    <property type="match status" value="1"/>
</dbReference>
<dbReference type="InterPro" id="IPR013320">
    <property type="entry name" value="ConA-like_dom_sf"/>
</dbReference>
<dbReference type="OrthoDB" id="4781at2759"/>
<evidence type="ECO:0000313" key="7">
    <source>
        <dbReference type="Proteomes" id="UP000053257"/>
    </source>
</evidence>
<dbReference type="GO" id="GO:0005975">
    <property type="term" value="P:carbohydrate metabolic process"/>
    <property type="evidence" value="ECO:0007669"/>
    <property type="project" value="InterPro"/>
</dbReference>
<dbReference type="SUPFAM" id="SSF49899">
    <property type="entry name" value="Concanavalin A-like lectins/glucanases"/>
    <property type="match status" value="1"/>
</dbReference>
<reference evidence="6 7" key="1">
    <citation type="journal article" date="2014" name="PLoS Genet.">
        <title>Analysis of the Phlebiopsis gigantea genome, transcriptome and secretome provides insight into its pioneer colonization strategies of wood.</title>
        <authorList>
            <person name="Hori C."/>
            <person name="Ishida T."/>
            <person name="Igarashi K."/>
            <person name="Samejima M."/>
            <person name="Suzuki H."/>
            <person name="Master E."/>
            <person name="Ferreira P."/>
            <person name="Ruiz-Duenas F.J."/>
            <person name="Held B."/>
            <person name="Canessa P."/>
            <person name="Larrondo L.F."/>
            <person name="Schmoll M."/>
            <person name="Druzhinina I.S."/>
            <person name="Kubicek C.P."/>
            <person name="Gaskell J.A."/>
            <person name="Kersten P."/>
            <person name="St John F."/>
            <person name="Glasner J."/>
            <person name="Sabat G."/>
            <person name="Splinter BonDurant S."/>
            <person name="Syed K."/>
            <person name="Yadav J."/>
            <person name="Mgbeahuruike A.C."/>
            <person name="Kovalchuk A."/>
            <person name="Asiegbu F.O."/>
            <person name="Lackner G."/>
            <person name="Hoffmeister D."/>
            <person name="Rencoret J."/>
            <person name="Gutierrez A."/>
            <person name="Sun H."/>
            <person name="Lindquist E."/>
            <person name="Barry K."/>
            <person name="Riley R."/>
            <person name="Grigoriev I.V."/>
            <person name="Henrissat B."/>
            <person name="Kues U."/>
            <person name="Berka R.M."/>
            <person name="Martinez A.T."/>
            <person name="Covert S.F."/>
            <person name="Blanchette R.A."/>
            <person name="Cullen D."/>
        </authorList>
    </citation>
    <scope>NUCLEOTIDE SEQUENCE [LARGE SCALE GENOMIC DNA]</scope>
    <source>
        <strain evidence="6 7">11061_1 CR5-6</strain>
    </source>
</reference>
<dbReference type="GO" id="GO:0004553">
    <property type="term" value="F:hydrolase activity, hydrolyzing O-glycosyl compounds"/>
    <property type="evidence" value="ECO:0007669"/>
    <property type="project" value="InterPro"/>
</dbReference>
<dbReference type="InterPro" id="IPR050546">
    <property type="entry name" value="Glycosyl_Hydrlase_16"/>
</dbReference>
<keyword evidence="1 4" id="KW-0732">Signal</keyword>
<dbReference type="InterPro" id="IPR000757">
    <property type="entry name" value="Beta-glucanase-like"/>
</dbReference>
<organism evidence="6 7">
    <name type="scientific">Phlebiopsis gigantea (strain 11061_1 CR5-6)</name>
    <name type="common">White-rot fungus</name>
    <name type="synonym">Peniophora gigantea</name>
    <dbReference type="NCBI Taxonomy" id="745531"/>
    <lineage>
        <taxon>Eukaryota</taxon>
        <taxon>Fungi</taxon>
        <taxon>Dikarya</taxon>
        <taxon>Basidiomycota</taxon>
        <taxon>Agaricomycotina</taxon>
        <taxon>Agaricomycetes</taxon>
        <taxon>Polyporales</taxon>
        <taxon>Phanerochaetaceae</taxon>
        <taxon>Phlebiopsis</taxon>
    </lineage>
</organism>
<feature type="signal peptide" evidence="4">
    <location>
        <begin position="1"/>
        <end position="23"/>
    </location>
</feature>
<dbReference type="Pfam" id="PF00722">
    <property type="entry name" value="Glyco_hydro_16"/>
    <property type="match status" value="1"/>
</dbReference>
<evidence type="ECO:0000313" key="6">
    <source>
        <dbReference type="EMBL" id="KIP02834.1"/>
    </source>
</evidence>
<dbReference type="GO" id="GO:0016757">
    <property type="term" value="F:glycosyltransferase activity"/>
    <property type="evidence" value="ECO:0007669"/>
    <property type="project" value="TreeGrafter"/>
</dbReference>
<proteinExistence type="predicted"/>